<name>A0A2H6KF12_9APIC</name>
<organism evidence="2 3">
    <name type="scientific">Babesia ovata</name>
    <dbReference type="NCBI Taxonomy" id="189622"/>
    <lineage>
        <taxon>Eukaryota</taxon>
        <taxon>Sar</taxon>
        <taxon>Alveolata</taxon>
        <taxon>Apicomplexa</taxon>
        <taxon>Aconoidasida</taxon>
        <taxon>Piroplasmida</taxon>
        <taxon>Babesiidae</taxon>
        <taxon>Babesia</taxon>
    </lineage>
</organism>
<comment type="caution">
    <text evidence="2">The sequence shown here is derived from an EMBL/GenBank/DDBJ whole genome shotgun (WGS) entry which is preliminary data.</text>
</comment>
<evidence type="ECO:0000313" key="2">
    <source>
        <dbReference type="EMBL" id="GBE61588.1"/>
    </source>
</evidence>
<dbReference type="OrthoDB" id="365342at2759"/>
<feature type="region of interest" description="Disordered" evidence="1">
    <location>
        <begin position="845"/>
        <end position="864"/>
    </location>
</feature>
<dbReference type="EMBL" id="BDSA01000003">
    <property type="protein sequence ID" value="GBE61588.1"/>
    <property type="molecule type" value="Genomic_DNA"/>
</dbReference>
<feature type="region of interest" description="Disordered" evidence="1">
    <location>
        <begin position="340"/>
        <end position="367"/>
    </location>
</feature>
<gene>
    <name evidence="2" type="ORF">BOVATA_030810</name>
</gene>
<evidence type="ECO:0000256" key="1">
    <source>
        <dbReference type="SAM" id="MobiDB-lite"/>
    </source>
</evidence>
<dbReference type="Proteomes" id="UP000236319">
    <property type="component" value="Unassembled WGS sequence"/>
</dbReference>
<reference evidence="2 3" key="1">
    <citation type="journal article" date="2017" name="BMC Genomics">
        <title>Whole-genome assembly of Babesia ovata and comparative genomics between closely related pathogens.</title>
        <authorList>
            <person name="Yamagishi J."/>
            <person name="Asada M."/>
            <person name="Hakimi H."/>
            <person name="Tanaka T.Q."/>
            <person name="Sugimoto C."/>
            <person name="Kawazu S."/>
        </authorList>
    </citation>
    <scope>NUCLEOTIDE SEQUENCE [LARGE SCALE GENOMIC DNA]</scope>
    <source>
        <strain evidence="2 3">Miyake</strain>
    </source>
</reference>
<dbReference type="AlphaFoldDB" id="A0A2H6KF12"/>
<dbReference type="RefSeq" id="XP_028867831.1">
    <property type="nucleotide sequence ID" value="XM_029011998.1"/>
</dbReference>
<accession>A0A2H6KF12</accession>
<sequence>MPQICLDKSTTAHLWKLATGCFRTKVVRSTHFNFIGDHAVHDLPKELTLDPNVRTHDRIRSTRLLWTISPRGCERNPWSSNDLGELPTGSTHMSEPFEIDSVVSNNVDTAFALLRCHLSGDHNTLAQNGTLTIDVVDDTNNLCLASTSISLHILDVSSTINLRNVRLLDSRGLQVGSLELCYVSQQRWVKVNKRKLSFLNSQRSSGVKSVVETSANYATSALEGRKESTPNGQVGSGFQGLNDRADEFVLLFWNSTSSSFVKAHPNDYQLQLMRNFIRAPFCGESGVEDTSNDDHSSVAASVKVDNARLPNNEGSIVSSARSDNRSDVLQLPDLQCANPAASGFTSSSEFASDFGDDEGSCRSDMSHSADPGSVRLYDFLSHQDRIIQSQLTRQLSVDAMSSSSWTSCTRTAPSLTKQVPDGKRYTQGPIAATPFGITSPSHSLADLSMDTLSDISSVVNSIDDSTMYSDIDVSVTNGFRERVVLRQVDAITSPHRGLHDHLARHPYGYKPGDIRGQASASYVNTAAVSFDTPIRQKTHSLGDRKTEIGFGGFAGPRLIPDIPVGKKGGPCLNTSVSTVDIPSIDATDDQLAPLSSINWSAEGAMDSGETIMPFQGDNNGNGRQCSVYLRDTECQFDIVEDGHCSVVIEDTTPKVVPNDIIDVDRFYTDDSYLFGALHAAGSMGSDCSSTINNFYTAADGVEFGTNESCMVREPTSSPCKPFKNSLLSAVYNAITADLSSLSVSDLGVDHAECSLDVMSEALTDARALQVQQERLSNELLMNFFLQLLHCYSQKGLLQVMLMEDVVQKHLSAADLMTFLPADYNPTVIRVALDILVRQLGMALPPGRPDESQKGTDYVDPPQAPPTWKDQVLRNAAMRDSTGDRRSMDKFCRLSDCETFSEVSYVEDCFQPTKELAHRQLVLRQFQAALQDMRQQMVAIDTRKLVYISRLHSKPIKKRGCRLSLLAIKIALYRIFCGRRKLAVRESHVILI</sequence>
<proteinExistence type="predicted"/>
<evidence type="ECO:0000313" key="3">
    <source>
        <dbReference type="Proteomes" id="UP000236319"/>
    </source>
</evidence>
<dbReference type="VEuPathDB" id="PiroplasmaDB:BOVATA_030810"/>
<dbReference type="GeneID" id="39875358"/>
<keyword evidence="3" id="KW-1185">Reference proteome</keyword>
<protein>
    <submittedName>
        <fullName evidence="2">Uncharacterized protein</fullName>
    </submittedName>
</protein>